<sequence length="371" mass="37645">MAAAQATPTCGRGQTVTAVPDMLAARTTDGTPITMGRVQLEHAATLIDVGATVAGVGRDGVVVALMAALTESGLRNYANTTAYPASGTLPHDADGSDHDSLGIFQMRPAAGWGSVAELMDVTYQARAFYGGPTGPNHGTPRGLLDLPRWRDLSPGQAAQGVEVSAFPDRYARYEPVAEAILDALTTASHAPTATSGDTVAAGPAPVPSVGVVRYPLPDNTGVRTSGFGMRTNPVLHVRRLHEGVDLAAPQGTPILATAAGRVVAAGPRGGLGNAVAIEHHLHAQAVVSVYGHIAADGTHVRVGDLVAAGDWIADVGSTGNSTGPHLHFEIRPGGLDHPAIDPTAWLASATGGTTPSLPAGLAACTTPAVRA</sequence>
<dbReference type="EMBL" id="CP035495">
    <property type="protein sequence ID" value="QAY64808.1"/>
    <property type="molecule type" value="Genomic_DNA"/>
</dbReference>
<dbReference type="Gene3D" id="2.70.70.10">
    <property type="entry name" value="Glucose Permease (Domain IIA)"/>
    <property type="match status" value="1"/>
</dbReference>
<dbReference type="InterPro" id="IPR050570">
    <property type="entry name" value="Cell_wall_metabolism_enzyme"/>
</dbReference>
<dbReference type="CDD" id="cd12797">
    <property type="entry name" value="M23_peptidase"/>
    <property type="match status" value="1"/>
</dbReference>
<dbReference type="SUPFAM" id="SSF51261">
    <property type="entry name" value="Duplicated hybrid motif"/>
    <property type="match status" value="1"/>
</dbReference>
<evidence type="ECO:0000259" key="1">
    <source>
        <dbReference type="Pfam" id="PF01551"/>
    </source>
</evidence>
<feature type="domain" description="M23ase beta-sheet core" evidence="1">
    <location>
        <begin position="240"/>
        <end position="334"/>
    </location>
</feature>
<dbReference type="Proteomes" id="UP000291758">
    <property type="component" value="Chromosome"/>
</dbReference>
<keyword evidence="3" id="KW-1185">Reference proteome</keyword>
<proteinExistence type="predicted"/>
<dbReference type="OrthoDB" id="5496837at2"/>
<dbReference type="KEGG" id="xyl:ET495_08240"/>
<accession>A0A4P6F370</accession>
<evidence type="ECO:0000313" key="3">
    <source>
        <dbReference type="Proteomes" id="UP000291758"/>
    </source>
</evidence>
<evidence type="ECO:0000313" key="2">
    <source>
        <dbReference type="EMBL" id="QAY64808.1"/>
    </source>
</evidence>
<dbReference type="Pfam" id="PF01551">
    <property type="entry name" value="Peptidase_M23"/>
    <property type="match status" value="1"/>
</dbReference>
<dbReference type="InterPro" id="IPR011055">
    <property type="entry name" value="Dup_hybrid_motif"/>
</dbReference>
<dbReference type="GO" id="GO:0004222">
    <property type="term" value="F:metalloendopeptidase activity"/>
    <property type="evidence" value="ECO:0007669"/>
    <property type="project" value="TreeGrafter"/>
</dbReference>
<name>A0A4P6F370_9MICO</name>
<organism evidence="2 3">
    <name type="scientific">Xylanimonas allomyrinae</name>
    <dbReference type="NCBI Taxonomy" id="2509459"/>
    <lineage>
        <taxon>Bacteria</taxon>
        <taxon>Bacillati</taxon>
        <taxon>Actinomycetota</taxon>
        <taxon>Actinomycetes</taxon>
        <taxon>Micrococcales</taxon>
        <taxon>Promicromonosporaceae</taxon>
        <taxon>Xylanimonas</taxon>
    </lineage>
</organism>
<dbReference type="PANTHER" id="PTHR21666">
    <property type="entry name" value="PEPTIDASE-RELATED"/>
    <property type="match status" value="1"/>
</dbReference>
<protein>
    <submittedName>
        <fullName evidence="2">M23 family metallopeptidase</fullName>
    </submittedName>
</protein>
<gene>
    <name evidence="2" type="ORF">ET495_08240</name>
</gene>
<dbReference type="PANTHER" id="PTHR21666:SF270">
    <property type="entry name" value="MUREIN HYDROLASE ACTIVATOR ENVC"/>
    <property type="match status" value="1"/>
</dbReference>
<dbReference type="InterPro" id="IPR016047">
    <property type="entry name" value="M23ase_b-sheet_dom"/>
</dbReference>
<dbReference type="AlphaFoldDB" id="A0A4P6F370"/>
<reference evidence="2 3" key="1">
    <citation type="submission" date="2019-01" db="EMBL/GenBank/DDBJ databases">
        <title>Genome sequencing of strain 2JSPR-7.</title>
        <authorList>
            <person name="Heo J."/>
            <person name="Kim S.-J."/>
            <person name="Kim J.-S."/>
            <person name="Hong S.-B."/>
            <person name="Kwon S.-W."/>
        </authorList>
    </citation>
    <scope>NUCLEOTIDE SEQUENCE [LARGE SCALE GENOMIC DNA]</scope>
    <source>
        <strain evidence="2 3">2JSPR-7</strain>
    </source>
</reference>